<feature type="transmembrane region" description="Helical" evidence="1">
    <location>
        <begin position="6"/>
        <end position="34"/>
    </location>
</feature>
<feature type="transmembrane region" description="Helical" evidence="1">
    <location>
        <begin position="46"/>
        <end position="66"/>
    </location>
</feature>
<dbReference type="AlphaFoldDB" id="A0A8D8P4S7"/>
<sequence>MMIFHFSFPTFCGVVILLLNFSYIFLSFFFFLFLPQPTLKGVIYTCIFRLLVFFAPFLLFLLRYILTISLCFHHSRFFFCLLLLVDWIIDCDRAEAQLDDLDRDYGRCSLVEIGTMVRNWVDCRRGVLQGSFPPVTTVRSPISQPTLSDRRSGIPSIELHSIRHCLLVSVGHFTISERQPQQLPPQTEILSRLLFSNDFFGSSSRSKLFHSPITRPQQ</sequence>
<accession>A0A8D8P4S7</accession>
<evidence type="ECO:0000313" key="2">
    <source>
        <dbReference type="EMBL" id="CAG6588771.1"/>
    </source>
</evidence>
<keyword evidence="1" id="KW-0472">Membrane</keyword>
<keyword evidence="1" id="KW-1133">Transmembrane helix</keyword>
<organism evidence="2">
    <name type="scientific">Culex pipiens</name>
    <name type="common">House mosquito</name>
    <dbReference type="NCBI Taxonomy" id="7175"/>
    <lineage>
        <taxon>Eukaryota</taxon>
        <taxon>Metazoa</taxon>
        <taxon>Ecdysozoa</taxon>
        <taxon>Arthropoda</taxon>
        <taxon>Hexapoda</taxon>
        <taxon>Insecta</taxon>
        <taxon>Pterygota</taxon>
        <taxon>Neoptera</taxon>
        <taxon>Endopterygota</taxon>
        <taxon>Diptera</taxon>
        <taxon>Nematocera</taxon>
        <taxon>Culicoidea</taxon>
        <taxon>Culicidae</taxon>
        <taxon>Culicinae</taxon>
        <taxon>Culicini</taxon>
        <taxon>Culex</taxon>
        <taxon>Culex</taxon>
    </lineage>
</organism>
<keyword evidence="1" id="KW-0812">Transmembrane</keyword>
<name>A0A8D8P4S7_CULPI</name>
<dbReference type="EMBL" id="HBUE01322160">
    <property type="protein sequence ID" value="CAG6588771.1"/>
    <property type="molecule type" value="Transcribed_RNA"/>
</dbReference>
<evidence type="ECO:0000256" key="1">
    <source>
        <dbReference type="SAM" id="Phobius"/>
    </source>
</evidence>
<dbReference type="EMBL" id="HBUE01215600">
    <property type="protein sequence ID" value="CAG6536771.1"/>
    <property type="molecule type" value="Transcribed_RNA"/>
</dbReference>
<proteinExistence type="predicted"/>
<reference evidence="2" key="1">
    <citation type="submission" date="2021-05" db="EMBL/GenBank/DDBJ databases">
        <authorList>
            <person name="Alioto T."/>
            <person name="Alioto T."/>
            <person name="Gomez Garrido J."/>
        </authorList>
    </citation>
    <scope>NUCLEOTIDE SEQUENCE</scope>
</reference>
<protein>
    <submittedName>
        <fullName evidence="2">(northern house mosquito) hypothetical protein</fullName>
    </submittedName>
</protein>